<comment type="cofactor">
    <cofactor evidence="8">
        <name>Mg(2+)</name>
        <dbReference type="ChEBI" id="CHEBI:18420"/>
    </cofactor>
</comment>
<feature type="binding site" evidence="8">
    <location>
        <position position="37"/>
    </location>
    <ligand>
        <name>substrate</name>
    </ligand>
</feature>
<keyword evidence="3 8" id="KW-0479">Metal-binding</keyword>
<evidence type="ECO:0000256" key="2">
    <source>
        <dbReference type="ARBA" id="ARBA00022598"/>
    </source>
</evidence>
<evidence type="ECO:0000256" key="5">
    <source>
        <dbReference type="ARBA" id="ARBA00022756"/>
    </source>
</evidence>
<comment type="subcellular location">
    <subcellularLocation>
        <location evidence="8">Cytoplasm</location>
    </subcellularLocation>
</comment>
<reference evidence="9 10" key="1">
    <citation type="submission" date="2015-11" db="EMBL/GenBank/DDBJ databases">
        <title>Genomic analysis of 38 Legionella species identifies large and diverse effector repertoires.</title>
        <authorList>
            <person name="Burstein D."/>
            <person name="Amaro F."/>
            <person name="Zusman T."/>
            <person name="Lifshitz Z."/>
            <person name="Cohen O."/>
            <person name="Gilbert J.A."/>
            <person name="Pupko T."/>
            <person name="Shuman H.A."/>
            <person name="Segal G."/>
        </authorList>
    </citation>
    <scope>NUCLEOTIDE SEQUENCE [LARGE SCALE GENOMIC DNA]</scope>
    <source>
        <strain evidence="9 10">WIGA</strain>
    </source>
</reference>
<evidence type="ECO:0000313" key="10">
    <source>
        <dbReference type="Proteomes" id="UP000054695"/>
    </source>
</evidence>
<keyword evidence="10" id="KW-1185">Reference proteome</keyword>
<keyword evidence="5 8" id="KW-0093">Biotin biosynthesis</keyword>
<comment type="caution">
    <text evidence="8">Lacks conserved residue(s) required for the propagation of feature annotation.</text>
</comment>
<keyword evidence="7 8" id="KW-0460">Magnesium</keyword>
<dbReference type="InterPro" id="IPR004472">
    <property type="entry name" value="DTB_synth_BioD"/>
</dbReference>
<protein>
    <recommendedName>
        <fullName evidence="8">ATP-dependent dethiobiotin synthetase BioD</fullName>
        <ecNumber evidence="8">6.3.3.3</ecNumber>
    </recommendedName>
    <alternativeName>
        <fullName evidence="8">DTB synthetase</fullName>
        <shortName evidence="8">DTBS</shortName>
    </alternativeName>
    <alternativeName>
        <fullName evidence="8">Dethiobiotin synthase</fullName>
    </alternativeName>
</protein>
<dbReference type="EC" id="6.3.3.3" evidence="8"/>
<comment type="subunit">
    <text evidence="8">Homodimer.</text>
</comment>
<dbReference type="OrthoDB" id="9802097at2"/>
<dbReference type="SUPFAM" id="SSF52540">
    <property type="entry name" value="P-loop containing nucleoside triphosphate hydrolases"/>
    <property type="match status" value="1"/>
</dbReference>
<feature type="binding site" evidence="8">
    <location>
        <position position="50"/>
    </location>
    <ligand>
        <name>Mg(2+)</name>
        <dbReference type="ChEBI" id="CHEBI:18420"/>
    </ligand>
</feature>
<dbReference type="Proteomes" id="UP000054695">
    <property type="component" value="Unassembled WGS sequence"/>
</dbReference>
<feature type="binding site" evidence="8">
    <location>
        <position position="16"/>
    </location>
    <ligand>
        <name>Mg(2+)</name>
        <dbReference type="ChEBI" id="CHEBI:18420"/>
    </ligand>
</feature>
<dbReference type="GO" id="GO:0005524">
    <property type="term" value="F:ATP binding"/>
    <property type="evidence" value="ECO:0007669"/>
    <property type="project" value="UniProtKB-UniRule"/>
</dbReference>
<comment type="pathway">
    <text evidence="8">Cofactor biosynthesis; biotin biosynthesis; biotin from 7,8-diaminononanoate: step 1/2.</text>
</comment>
<evidence type="ECO:0000256" key="3">
    <source>
        <dbReference type="ARBA" id="ARBA00022723"/>
    </source>
</evidence>
<dbReference type="GO" id="GO:0005829">
    <property type="term" value="C:cytosol"/>
    <property type="evidence" value="ECO:0007669"/>
    <property type="project" value="TreeGrafter"/>
</dbReference>
<dbReference type="GO" id="GO:0000287">
    <property type="term" value="F:magnesium ion binding"/>
    <property type="evidence" value="ECO:0007669"/>
    <property type="project" value="UniProtKB-UniRule"/>
</dbReference>
<keyword evidence="1 8" id="KW-0963">Cytoplasm</keyword>
<organism evidence="9 10">
    <name type="scientific">Legionella bozemanae</name>
    <name type="common">Fluoribacter bozemanae</name>
    <dbReference type="NCBI Taxonomy" id="447"/>
    <lineage>
        <taxon>Bacteria</taxon>
        <taxon>Pseudomonadati</taxon>
        <taxon>Pseudomonadota</taxon>
        <taxon>Gammaproteobacteria</taxon>
        <taxon>Legionellales</taxon>
        <taxon>Legionellaceae</taxon>
        <taxon>Legionella</taxon>
    </lineage>
</organism>
<feature type="binding site" evidence="8">
    <location>
        <begin position="12"/>
        <end position="17"/>
    </location>
    <ligand>
        <name>ATP</name>
        <dbReference type="ChEBI" id="CHEBI:30616"/>
    </ligand>
</feature>
<name>A0A0W0RR84_LEGBO</name>
<feature type="binding site" evidence="8">
    <location>
        <begin position="109"/>
        <end position="112"/>
    </location>
    <ligand>
        <name>ATP</name>
        <dbReference type="ChEBI" id="CHEBI:30616"/>
    </ligand>
</feature>
<dbReference type="CDD" id="cd03109">
    <property type="entry name" value="DTBS"/>
    <property type="match status" value="1"/>
</dbReference>
<keyword evidence="2 8" id="KW-0436">Ligase</keyword>
<evidence type="ECO:0000256" key="1">
    <source>
        <dbReference type="ARBA" id="ARBA00022490"/>
    </source>
</evidence>
<dbReference type="EMBL" id="LNXU01000019">
    <property type="protein sequence ID" value="KTC73586.1"/>
    <property type="molecule type" value="Genomic_DNA"/>
</dbReference>
<dbReference type="HAMAP" id="MF_00336">
    <property type="entry name" value="BioD"/>
    <property type="match status" value="1"/>
</dbReference>
<dbReference type="PANTHER" id="PTHR43210:SF5">
    <property type="entry name" value="DETHIOBIOTIN SYNTHETASE"/>
    <property type="match status" value="1"/>
</dbReference>
<evidence type="ECO:0000256" key="8">
    <source>
        <dbReference type="HAMAP-Rule" id="MF_00336"/>
    </source>
</evidence>
<dbReference type="PANTHER" id="PTHR43210">
    <property type="entry name" value="DETHIOBIOTIN SYNTHETASE"/>
    <property type="match status" value="1"/>
</dbReference>
<dbReference type="STRING" id="447.Lboz_2232"/>
<evidence type="ECO:0000256" key="4">
    <source>
        <dbReference type="ARBA" id="ARBA00022741"/>
    </source>
</evidence>
<comment type="similarity">
    <text evidence="8">Belongs to the dethiobiotin synthetase family.</text>
</comment>
<feature type="binding site" evidence="8">
    <location>
        <begin position="169"/>
        <end position="170"/>
    </location>
    <ligand>
        <name>ATP</name>
        <dbReference type="ChEBI" id="CHEBI:30616"/>
    </ligand>
</feature>
<dbReference type="FunFam" id="3.40.50.300:FF:000292">
    <property type="entry name" value="ATP-dependent dethiobiotin synthetase BioD"/>
    <property type="match status" value="1"/>
</dbReference>
<proteinExistence type="inferred from homology"/>
<gene>
    <name evidence="8 9" type="primary">bioD</name>
    <name evidence="9" type="ORF">Lboz_2232</name>
</gene>
<keyword evidence="4 8" id="KW-0547">Nucleotide-binding</keyword>
<dbReference type="RefSeq" id="WP_058459836.1">
    <property type="nucleotide sequence ID" value="NZ_CAAAIY010000006.1"/>
</dbReference>
<sequence>MKRFFITGTDTDCGKTYITSCLINYFSSAVAIKPVASGCMEIENKLVSSDAQNLQKNNISLDVINPWRFKLPVSPHIAAHREGVCLSITEIAKYCLNLQLDGIEKLFIEGAGGLMVPLNDHETWIDFLQITKIPVILVVGMKLGCINHALLTETVLHANNIQCAGWIANCIDPNMQELSANIATLSQKLTSPLLAKVPFASDLSAIDFFFD</sequence>
<dbReference type="PATRIC" id="fig|447.4.peg.2366"/>
<dbReference type="GO" id="GO:0042803">
    <property type="term" value="F:protein homodimerization activity"/>
    <property type="evidence" value="ECO:0007669"/>
    <property type="project" value="UniProtKB-ARBA"/>
</dbReference>
<evidence type="ECO:0000256" key="6">
    <source>
        <dbReference type="ARBA" id="ARBA00022840"/>
    </source>
</evidence>
<comment type="caution">
    <text evidence="9">The sequence shown here is derived from an EMBL/GenBank/DDBJ whole genome shotgun (WGS) entry which is preliminary data.</text>
</comment>
<dbReference type="GO" id="GO:0009102">
    <property type="term" value="P:biotin biosynthetic process"/>
    <property type="evidence" value="ECO:0007669"/>
    <property type="project" value="UniProtKB-UniRule"/>
</dbReference>
<comment type="catalytic activity">
    <reaction evidence="8">
        <text>(7R,8S)-7,8-diammoniononanoate + CO2 + ATP = (4R,5S)-dethiobiotin + ADP + phosphate + 3 H(+)</text>
        <dbReference type="Rhea" id="RHEA:15805"/>
        <dbReference type="ChEBI" id="CHEBI:15378"/>
        <dbReference type="ChEBI" id="CHEBI:16526"/>
        <dbReference type="ChEBI" id="CHEBI:30616"/>
        <dbReference type="ChEBI" id="CHEBI:43474"/>
        <dbReference type="ChEBI" id="CHEBI:149469"/>
        <dbReference type="ChEBI" id="CHEBI:149473"/>
        <dbReference type="ChEBI" id="CHEBI:456216"/>
        <dbReference type="EC" id="6.3.3.3"/>
    </reaction>
</comment>
<dbReference type="NCBIfam" id="TIGR00347">
    <property type="entry name" value="bioD"/>
    <property type="match status" value="1"/>
</dbReference>
<feature type="binding site" evidence="8">
    <location>
        <position position="50"/>
    </location>
    <ligand>
        <name>ATP</name>
        <dbReference type="ChEBI" id="CHEBI:30616"/>
    </ligand>
</feature>
<evidence type="ECO:0000256" key="7">
    <source>
        <dbReference type="ARBA" id="ARBA00022842"/>
    </source>
</evidence>
<dbReference type="GO" id="GO:0004141">
    <property type="term" value="F:dethiobiotin synthase activity"/>
    <property type="evidence" value="ECO:0007669"/>
    <property type="project" value="UniProtKB-UniRule"/>
</dbReference>
<dbReference type="InterPro" id="IPR027417">
    <property type="entry name" value="P-loop_NTPase"/>
</dbReference>
<keyword evidence="6 8" id="KW-0067">ATP-binding</keyword>
<accession>A0A0W0RR84</accession>
<dbReference type="UniPathway" id="UPA00078">
    <property type="reaction ID" value="UER00161"/>
</dbReference>
<dbReference type="Gene3D" id="3.40.50.300">
    <property type="entry name" value="P-loop containing nucleotide triphosphate hydrolases"/>
    <property type="match status" value="1"/>
</dbReference>
<comment type="function">
    <text evidence="8">Catalyzes a mechanistically unusual reaction, the ATP-dependent insertion of CO2 between the N7 and N8 nitrogen atoms of 7,8-diaminopelargonic acid (DAPA, also called 7,8-diammoniononanoate) to form a ureido ring.</text>
</comment>
<feature type="binding site" evidence="8">
    <location>
        <position position="109"/>
    </location>
    <ligand>
        <name>Mg(2+)</name>
        <dbReference type="ChEBI" id="CHEBI:18420"/>
    </ligand>
</feature>
<feature type="active site" evidence="8">
    <location>
        <position position="33"/>
    </location>
</feature>
<evidence type="ECO:0000313" key="9">
    <source>
        <dbReference type="EMBL" id="KTC73586.1"/>
    </source>
</evidence>
<dbReference type="AlphaFoldDB" id="A0A0W0RR84"/>
<dbReference type="PIRSF" id="PIRSF006755">
    <property type="entry name" value="DTB_synth"/>
    <property type="match status" value="1"/>
</dbReference>
<dbReference type="Pfam" id="PF13500">
    <property type="entry name" value="AAA_26"/>
    <property type="match status" value="1"/>
</dbReference>